<dbReference type="InterPro" id="IPR010585">
    <property type="entry name" value="DNA_repair_prot_XRCC4"/>
</dbReference>
<dbReference type="AlphaFoldDB" id="A0A507ECY0"/>
<dbReference type="Pfam" id="PF06632">
    <property type="entry name" value="XRCC4"/>
    <property type="match status" value="1"/>
</dbReference>
<feature type="domain" description="XRCC4 N-terminal" evidence="7">
    <location>
        <begin position="30"/>
        <end position="135"/>
    </location>
</feature>
<feature type="coiled-coil region" evidence="5">
    <location>
        <begin position="151"/>
        <end position="192"/>
    </location>
</feature>
<reference evidence="8 9" key="1">
    <citation type="journal article" date="2019" name="Sci. Rep.">
        <title>Comparative genomics of chytrid fungi reveal insights into the obligate biotrophic and pathogenic lifestyle of Synchytrium endobioticum.</title>
        <authorList>
            <person name="van de Vossenberg B.T.L.H."/>
            <person name="Warris S."/>
            <person name="Nguyen H.D.T."/>
            <person name="van Gent-Pelzer M.P.E."/>
            <person name="Joly D.L."/>
            <person name="van de Geest H.C."/>
            <person name="Bonants P.J.M."/>
            <person name="Smith D.S."/>
            <person name="Levesque C.A."/>
            <person name="van der Lee T.A.J."/>
        </authorList>
    </citation>
    <scope>NUCLEOTIDE SEQUENCE [LARGE SCALE GENOMIC DNA]</scope>
    <source>
        <strain evidence="8 9">CBS 809.83</strain>
    </source>
</reference>
<organism evidence="8 9">
    <name type="scientific">Powellomyces hirtus</name>
    <dbReference type="NCBI Taxonomy" id="109895"/>
    <lineage>
        <taxon>Eukaryota</taxon>
        <taxon>Fungi</taxon>
        <taxon>Fungi incertae sedis</taxon>
        <taxon>Chytridiomycota</taxon>
        <taxon>Chytridiomycota incertae sedis</taxon>
        <taxon>Chytridiomycetes</taxon>
        <taxon>Spizellomycetales</taxon>
        <taxon>Powellomycetaceae</taxon>
        <taxon>Powellomyces</taxon>
    </lineage>
</organism>
<feature type="region of interest" description="Disordered" evidence="6">
    <location>
        <begin position="1"/>
        <end position="24"/>
    </location>
</feature>
<keyword evidence="3" id="KW-0234">DNA repair</keyword>
<evidence type="ECO:0000256" key="5">
    <source>
        <dbReference type="SAM" id="Coils"/>
    </source>
</evidence>
<evidence type="ECO:0000256" key="2">
    <source>
        <dbReference type="ARBA" id="ARBA00022763"/>
    </source>
</evidence>
<dbReference type="Gene3D" id="2.170.210.10">
    <property type="entry name" value="DNA double-strand break repair and VJ recombination XRCC4, N-terminal"/>
    <property type="match status" value="1"/>
</dbReference>
<keyword evidence="4" id="KW-0539">Nucleus</keyword>
<evidence type="ECO:0000256" key="4">
    <source>
        <dbReference type="ARBA" id="ARBA00023242"/>
    </source>
</evidence>
<dbReference type="EMBL" id="QEAQ01000005">
    <property type="protein sequence ID" value="TPX61933.1"/>
    <property type="molecule type" value="Genomic_DNA"/>
</dbReference>
<dbReference type="SUPFAM" id="SSF58022">
    <property type="entry name" value="XRCC4, C-terminal oligomerization domain"/>
    <property type="match status" value="1"/>
</dbReference>
<keyword evidence="2" id="KW-0227">DNA damage</keyword>
<comment type="caution">
    <text evidence="8">The sequence shown here is derived from an EMBL/GenBank/DDBJ whole genome shotgun (WGS) entry which is preliminary data.</text>
</comment>
<dbReference type="Gene3D" id="1.20.5.370">
    <property type="match status" value="1"/>
</dbReference>
<dbReference type="GO" id="GO:0010165">
    <property type="term" value="P:response to X-ray"/>
    <property type="evidence" value="ECO:0007669"/>
    <property type="project" value="TreeGrafter"/>
</dbReference>
<evidence type="ECO:0000256" key="6">
    <source>
        <dbReference type="SAM" id="MobiDB-lite"/>
    </source>
</evidence>
<keyword evidence="9" id="KW-1185">Reference proteome</keyword>
<dbReference type="PANTHER" id="PTHR28559">
    <property type="entry name" value="DNA REPAIR PROTEIN XRCC4"/>
    <property type="match status" value="1"/>
</dbReference>
<feature type="compositionally biased region" description="Polar residues" evidence="6">
    <location>
        <begin position="399"/>
        <end position="416"/>
    </location>
</feature>
<feature type="compositionally biased region" description="Low complexity" evidence="6">
    <location>
        <begin position="285"/>
        <end position="298"/>
    </location>
</feature>
<keyword evidence="5" id="KW-0175">Coiled coil</keyword>
<dbReference type="PANTHER" id="PTHR28559:SF1">
    <property type="entry name" value="DNA REPAIR PROTEIN XRCC4"/>
    <property type="match status" value="1"/>
</dbReference>
<feature type="region of interest" description="Disordered" evidence="6">
    <location>
        <begin position="359"/>
        <end position="429"/>
    </location>
</feature>
<dbReference type="GO" id="GO:0003677">
    <property type="term" value="F:DNA binding"/>
    <property type="evidence" value="ECO:0007669"/>
    <property type="project" value="InterPro"/>
</dbReference>
<dbReference type="InterPro" id="IPR014751">
    <property type="entry name" value="XRCC4-like_C"/>
</dbReference>
<gene>
    <name evidence="8" type="ORF">PhCBS80983_g00852</name>
</gene>
<dbReference type="GO" id="GO:0006303">
    <property type="term" value="P:double-strand break repair via nonhomologous end joining"/>
    <property type="evidence" value="ECO:0007669"/>
    <property type="project" value="UniProtKB-ARBA"/>
</dbReference>
<feature type="compositionally biased region" description="Low complexity" evidence="6">
    <location>
        <begin position="256"/>
        <end position="275"/>
    </location>
</feature>
<evidence type="ECO:0000256" key="3">
    <source>
        <dbReference type="ARBA" id="ARBA00023204"/>
    </source>
</evidence>
<evidence type="ECO:0000313" key="9">
    <source>
        <dbReference type="Proteomes" id="UP000318582"/>
    </source>
</evidence>
<comment type="subcellular location">
    <subcellularLocation>
        <location evidence="1">Nucleus</location>
    </subcellularLocation>
</comment>
<evidence type="ECO:0000259" key="7">
    <source>
        <dbReference type="Pfam" id="PF06632"/>
    </source>
</evidence>
<feature type="compositionally biased region" description="Low complexity" evidence="6">
    <location>
        <begin position="375"/>
        <end position="384"/>
    </location>
</feature>
<dbReference type="STRING" id="109895.A0A507ECY0"/>
<feature type="compositionally biased region" description="Polar residues" evidence="6">
    <location>
        <begin position="1"/>
        <end position="14"/>
    </location>
</feature>
<dbReference type="GO" id="GO:0006310">
    <property type="term" value="P:DNA recombination"/>
    <property type="evidence" value="ECO:0007669"/>
    <property type="project" value="InterPro"/>
</dbReference>
<dbReference type="InterPro" id="IPR038051">
    <property type="entry name" value="XRCC4-like_N_sf"/>
</dbReference>
<feature type="region of interest" description="Disordered" evidence="6">
    <location>
        <begin position="242"/>
        <end position="313"/>
    </location>
</feature>
<dbReference type="Proteomes" id="UP000318582">
    <property type="component" value="Unassembled WGS sequence"/>
</dbReference>
<sequence length="429" mass="47542">MSTKQKTFCKSTFPQPLPDDDEHDRPKPLYVVCAWESVDETFPSTSPAFQVDVTNGTTLWTRKVTLGDLRPLRPEDIAEDDYLSATQAALSGLRHFNTQRTQFTVTPSGDAFTADLSWHFILQEGIKFALGQLTLTAVSGHESKYTWIQWIDELIAERTSYITRAVELEERVKELRAQKDEILKEHEEWVATKRVAVDRTIYKKFKEVLNAKKAKIRNLVKANKLLAAEAMDAQLKLELRGSAPTNLPNEPASVQLPFLSSSLDPNSDLNDSTNPKPNHKRKRSNPLLDSSDPLDLDSTATTPRARPTHSTGLTAFNDYSTIANTISQHPVKLVHTSDSESDDGPPALMGALGLSHLTSVSSSIRPKRPKSAFNTSSRRSTPPSQSANETPNPGRLSKKASQLDPNTKTPRLTSHPSDGKSPESLLRSL</sequence>
<protein>
    <recommendedName>
        <fullName evidence="7">XRCC4 N-terminal domain-containing protein</fullName>
    </recommendedName>
</protein>
<dbReference type="GO" id="GO:0005958">
    <property type="term" value="C:DNA-dependent protein kinase-DNA ligase 4 complex"/>
    <property type="evidence" value="ECO:0007669"/>
    <property type="project" value="TreeGrafter"/>
</dbReference>
<evidence type="ECO:0000313" key="8">
    <source>
        <dbReference type="EMBL" id="TPX61933.1"/>
    </source>
</evidence>
<dbReference type="InterPro" id="IPR053961">
    <property type="entry name" value="XRCC4_N"/>
</dbReference>
<dbReference type="GO" id="GO:0032807">
    <property type="term" value="C:DNA ligase IV complex"/>
    <property type="evidence" value="ECO:0007669"/>
    <property type="project" value="TreeGrafter"/>
</dbReference>
<name>A0A507ECY0_9FUNG</name>
<accession>A0A507ECY0</accession>
<evidence type="ECO:0000256" key="1">
    <source>
        <dbReference type="ARBA" id="ARBA00004123"/>
    </source>
</evidence>
<proteinExistence type="predicted"/>